<accession>A0A8J2PC81</accession>
<comment type="caution">
    <text evidence="1">The sequence shown here is derived from an EMBL/GenBank/DDBJ whole genome shotgun (WGS) entry which is preliminary data.</text>
</comment>
<dbReference type="AlphaFoldDB" id="A0A8J2PC81"/>
<feature type="non-terminal residue" evidence="1">
    <location>
        <position position="27"/>
    </location>
</feature>
<gene>
    <name evidence="1" type="ORF">AFUS01_LOCUS28229</name>
</gene>
<evidence type="ECO:0000313" key="1">
    <source>
        <dbReference type="EMBL" id="CAG7817677.1"/>
    </source>
</evidence>
<organism evidence="1 2">
    <name type="scientific">Allacma fusca</name>
    <dbReference type="NCBI Taxonomy" id="39272"/>
    <lineage>
        <taxon>Eukaryota</taxon>
        <taxon>Metazoa</taxon>
        <taxon>Ecdysozoa</taxon>
        <taxon>Arthropoda</taxon>
        <taxon>Hexapoda</taxon>
        <taxon>Collembola</taxon>
        <taxon>Symphypleona</taxon>
        <taxon>Sminthuridae</taxon>
        <taxon>Allacma</taxon>
    </lineage>
</organism>
<dbReference type="Proteomes" id="UP000708208">
    <property type="component" value="Unassembled WGS sequence"/>
</dbReference>
<sequence>MTKESIEKLVEELRPWMEKKDTFLRRA</sequence>
<dbReference type="EMBL" id="CAJVCH010400656">
    <property type="protein sequence ID" value="CAG7817677.1"/>
    <property type="molecule type" value="Genomic_DNA"/>
</dbReference>
<evidence type="ECO:0000313" key="2">
    <source>
        <dbReference type="Proteomes" id="UP000708208"/>
    </source>
</evidence>
<reference evidence="1" key="1">
    <citation type="submission" date="2021-06" db="EMBL/GenBank/DDBJ databases">
        <authorList>
            <person name="Hodson N. C."/>
            <person name="Mongue J. A."/>
            <person name="Jaron S. K."/>
        </authorList>
    </citation>
    <scope>NUCLEOTIDE SEQUENCE</scope>
</reference>
<protein>
    <submittedName>
        <fullName evidence="1">Uncharacterized protein</fullName>
    </submittedName>
</protein>
<keyword evidence="2" id="KW-1185">Reference proteome</keyword>
<proteinExistence type="predicted"/>
<name>A0A8J2PC81_9HEXA</name>